<dbReference type="Pfam" id="PF02390">
    <property type="entry name" value="Methyltransf_4"/>
    <property type="match status" value="1"/>
</dbReference>
<evidence type="ECO:0000256" key="1">
    <source>
        <dbReference type="ARBA" id="ARBA00000142"/>
    </source>
</evidence>
<organism evidence="8 9">
    <name type="scientific">Kordiimonas pumila</name>
    <dbReference type="NCBI Taxonomy" id="2161677"/>
    <lineage>
        <taxon>Bacteria</taxon>
        <taxon>Pseudomonadati</taxon>
        <taxon>Pseudomonadota</taxon>
        <taxon>Alphaproteobacteria</taxon>
        <taxon>Kordiimonadales</taxon>
        <taxon>Kordiimonadaceae</taxon>
        <taxon>Kordiimonas</taxon>
    </lineage>
</organism>
<evidence type="ECO:0000256" key="4">
    <source>
        <dbReference type="ARBA" id="ARBA00022603"/>
    </source>
</evidence>
<dbReference type="SUPFAM" id="SSF53335">
    <property type="entry name" value="S-adenosyl-L-methionine-dependent methyltransferases"/>
    <property type="match status" value="1"/>
</dbReference>
<evidence type="ECO:0000256" key="2">
    <source>
        <dbReference type="ARBA" id="ARBA00003015"/>
    </source>
</evidence>
<comment type="caution">
    <text evidence="8">The sequence shown here is derived from an EMBL/GenBank/DDBJ whole genome shotgun (WGS) entry which is preliminary data.</text>
</comment>
<evidence type="ECO:0000313" key="9">
    <source>
        <dbReference type="Proteomes" id="UP001595444"/>
    </source>
</evidence>
<dbReference type="PROSITE" id="PS51625">
    <property type="entry name" value="SAM_MT_TRMB"/>
    <property type="match status" value="1"/>
</dbReference>
<dbReference type="Gene3D" id="3.40.50.150">
    <property type="entry name" value="Vaccinia Virus protein VP39"/>
    <property type="match status" value="1"/>
</dbReference>
<dbReference type="Proteomes" id="UP001595444">
    <property type="component" value="Unassembled WGS sequence"/>
</dbReference>
<dbReference type="CDD" id="cd02440">
    <property type="entry name" value="AdoMet_MTases"/>
    <property type="match status" value="1"/>
</dbReference>
<accession>A0ABV7DAI0</accession>
<comment type="function">
    <text evidence="2">Catalyzes the formation of N(7)-methylguanine at position 46 (m7G46) in tRNA.</text>
</comment>
<keyword evidence="5" id="KW-0808">Transferase</keyword>
<evidence type="ECO:0000256" key="3">
    <source>
        <dbReference type="ARBA" id="ARBA00011977"/>
    </source>
</evidence>
<dbReference type="GO" id="GO:0032259">
    <property type="term" value="P:methylation"/>
    <property type="evidence" value="ECO:0007669"/>
    <property type="project" value="UniProtKB-KW"/>
</dbReference>
<proteinExistence type="predicted"/>
<reference evidence="9" key="1">
    <citation type="journal article" date="2019" name="Int. J. Syst. Evol. Microbiol.">
        <title>The Global Catalogue of Microorganisms (GCM) 10K type strain sequencing project: providing services to taxonomists for standard genome sequencing and annotation.</title>
        <authorList>
            <consortium name="The Broad Institute Genomics Platform"/>
            <consortium name="The Broad Institute Genome Sequencing Center for Infectious Disease"/>
            <person name="Wu L."/>
            <person name="Ma J."/>
        </authorList>
    </citation>
    <scope>NUCLEOTIDE SEQUENCE [LARGE SCALE GENOMIC DNA]</scope>
    <source>
        <strain evidence="9">KCTC 62164</strain>
    </source>
</reference>
<comment type="catalytic activity">
    <reaction evidence="1">
        <text>guanosine(46) in tRNA + S-adenosyl-L-methionine = N(7)-methylguanosine(46) in tRNA + S-adenosyl-L-homocysteine</text>
        <dbReference type="Rhea" id="RHEA:42708"/>
        <dbReference type="Rhea" id="RHEA-COMP:10188"/>
        <dbReference type="Rhea" id="RHEA-COMP:10189"/>
        <dbReference type="ChEBI" id="CHEBI:57856"/>
        <dbReference type="ChEBI" id="CHEBI:59789"/>
        <dbReference type="ChEBI" id="CHEBI:74269"/>
        <dbReference type="ChEBI" id="CHEBI:74480"/>
        <dbReference type="EC" id="2.1.1.33"/>
    </reaction>
</comment>
<keyword evidence="9" id="KW-1185">Reference proteome</keyword>
<keyword evidence="7" id="KW-0819">tRNA processing</keyword>
<name>A0ABV7DAI0_9PROT</name>
<dbReference type="InterPro" id="IPR029063">
    <property type="entry name" value="SAM-dependent_MTases_sf"/>
</dbReference>
<evidence type="ECO:0000256" key="7">
    <source>
        <dbReference type="ARBA" id="ARBA00022694"/>
    </source>
</evidence>
<protein>
    <recommendedName>
        <fullName evidence="3">tRNA (guanine(46)-N(7))-methyltransferase</fullName>
        <ecNumber evidence="3">2.1.1.33</ecNumber>
    </recommendedName>
</protein>
<evidence type="ECO:0000256" key="6">
    <source>
        <dbReference type="ARBA" id="ARBA00022691"/>
    </source>
</evidence>
<dbReference type="EMBL" id="JBHRSL010000027">
    <property type="protein sequence ID" value="MFC3053610.1"/>
    <property type="molecule type" value="Genomic_DNA"/>
</dbReference>
<dbReference type="InterPro" id="IPR003358">
    <property type="entry name" value="tRNA_(Gua-N-7)_MeTrfase_Trmb"/>
</dbReference>
<gene>
    <name evidence="8" type="ORF">ACFOKA_17045</name>
</gene>
<evidence type="ECO:0000256" key="5">
    <source>
        <dbReference type="ARBA" id="ARBA00022679"/>
    </source>
</evidence>
<keyword evidence="6" id="KW-0949">S-adenosyl-L-methionine</keyword>
<evidence type="ECO:0000313" key="8">
    <source>
        <dbReference type="EMBL" id="MFC3053610.1"/>
    </source>
</evidence>
<dbReference type="EC" id="2.1.1.33" evidence="3"/>
<dbReference type="GO" id="GO:0008168">
    <property type="term" value="F:methyltransferase activity"/>
    <property type="evidence" value="ECO:0007669"/>
    <property type="project" value="UniProtKB-KW"/>
</dbReference>
<dbReference type="RefSeq" id="WP_194215440.1">
    <property type="nucleotide sequence ID" value="NZ_CP061205.1"/>
</dbReference>
<keyword evidence="4 8" id="KW-0489">Methyltransferase</keyword>
<sequence length="220" mass="25207">MKQNSRNIESNQSGPHDRLVETVKKHLAHTFQKPIADHTQVVFDTLEQQLAGDSRSLILDACCGVGDSSRHLATNYPDHLVIGIDKSNHRLSRERDGLPPENLILVRADLNDFYRLAHKAGWKPARHYILYPNPWPKSVHLGRRWHGAPVFPSIIGLGGHFEMRSNWKLYLEEFQIALTVAGYNSTLTLYNPDGLYLTPFEKKYHESGQMLWRLEAFLSN</sequence>